<comment type="caution">
    <text evidence="7">The sequence shown here is derived from an EMBL/GenBank/DDBJ whole genome shotgun (WGS) entry which is preliminary data.</text>
</comment>
<sequence>MKPISVGLLSFLLGLTVAQQFADDDDLSWGSYGEDVFTPECRAALNTTLDCSWMLGEYITHELGEVTDENLEEICTPQCFDSLPKVQKLIHQACPRDDNWVELQNKDIDFATDIIDDIARGHQEACFRDRDTNELCLNVMRNWTWEYEAKHSCANCLIGLKELYLNSTEEFDQQAYDEFTSLTKSCSKTGFHPPTPRPVNDPSPTETASSSTPTQSCASIYTIQENDTCNGICKKLNVSTDALTWLNQIASYCEQLPQPGTKLCVPERCDIYTVGKNETCYSVIKKAPSYITVTQLLAWNLNLNSLCTNMVQQEGMQICVSPPGEGDTGLSQSGKETTTVTTSTSAKYPGYPPINPSKTTKISETSKSTATGSVATPTLITDGMKKNCNRFYKVKKGDYCEKICKENGISIKDFTAWNPNVKSDCSLVQKDYYYCVG</sequence>
<feature type="domain" description="LysM" evidence="6">
    <location>
        <begin position="390"/>
        <end position="436"/>
    </location>
</feature>
<keyword evidence="1" id="KW-0147">Chitin-binding</keyword>
<dbReference type="SMART" id="SM00257">
    <property type="entry name" value="LysM"/>
    <property type="match status" value="3"/>
</dbReference>
<evidence type="ECO:0000256" key="4">
    <source>
        <dbReference type="SAM" id="MobiDB-lite"/>
    </source>
</evidence>
<keyword evidence="5" id="KW-0732">Signal</keyword>
<evidence type="ECO:0000313" key="7">
    <source>
        <dbReference type="EMBL" id="KAF5671744.1"/>
    </source>
</evidence>
<comment type="similarity">
    <text evidence="3">Belongs to the secreted LysM effector family.</text>
</comment>
<evidence type="ECO:0000256" key="3">
    <source>
        <dbReference type="ARBA" id="ARBA00044955"/>
    </source>
</evidence>
<proteinExistence type="inferred from homology"/>
<gene>
    <name evidence="7" type="ORF">FHETE_3957</name>
</gene>
<feature type="signal peptide" evidence="5">
    <location>
        <begin position="1"/>
        <end position="18"/>
    </location>
</feature>
<feature type="domain" description="LysM" evidence="6">
    <location>
        <begin position="270"/>
        <end position="320"/>
    </location>
</feature>
<dbReference type="CDD" id="cd00118">
    <property type="entry name" value="LysM"/>
    <property type="match status" value="3"/>
</dbReference>
<feature type="compositionally biased region" description="Low complexity" evidence="4">
    <location>
        <begin position="202"/>
        <end position="213"/>
    </location>
</feature>
<feature type="compositionally biased region" description="Low complexity" evidence="4">
    <location>
        <begin position="357"/>
        <end position="366"/>
    </location>
</feature>
<dbReference type="SUPFAM" id="SSF54106">
    <property type="entry name" value="LysM domain"/>
    <property type="match status" value="2"/>
</dbReference>
<dbReference type="Gene3D" id="3.10.350.10">
    <property type="entry name" value="LysM domain"/>
    <property type="match status" value="3"/>
</dbReference>
<dbReference type="EMBL" id="JAAGWQ010000064">
    <property type="protein sequence ID" value="KAF5671744.1"/>
    <property type="molecule type" value="Genomic_DNA"/>
</dbReference>
<evidence type="ECO:0000256" key="2">
    <source>
        <dbReference type="ARBA" id="ARBA00023026"/>
    </source>
</evidence>
<dbReference type="PANTHER" id="PTHR34997:SF1">
    <property type="entry name" value="PEPTIDOGLYCAN-BINDING LYSIN DOMAIN"/>
    <property type="match status" value="1"/>
</dbReference>
<feature type="region of interest" description="Disordered" evidence="4">
    <location>
        <begin position="190"/>
        <end position="213"/>
    </location>
</feature>
<dbReference type="InterPro" id="IPR036779">
    <property type="entry name" value="LysM_dom_sf"/>
</dbReference>
<organism evidence="7 8">
    <name type="scientific">Fusarium heterosporum</name>
    <dbReference type="NCBI Taxonomy" id="42747"/>
    <lineage>
        <taxon>Eukaryota</taxon>
        <taxon>Fungi</taxon>
        <taxon>Dikarya</taxon>
        <taxon>Ascomycota</taxon>
        <taxon>Pezizomycotina</taxon>
        <taxon>Sordariomycetes</taxon>
        <taxon>Hypocreomycetidae</taxon>
        <taxon>Hypocreales</taxon>
        <taxon>Nectriaceae</taxon>
        <taxon>Fusarium</taxon>
        <taxon>Fusarium heterosporum species complex</taxon>
    </lineage>
</organism>
<feature type="chain" id="PRO_5034097736" description="LysM domain-containing protein" evidence="5">
    <location>
        <begin position="19"/>
        <end position="437"/>
    </location>
</feature>
<name>A0A8H5TME2_FUSHE</name>
<evidence type="ECO:0000313" key="8">
    <source>
        <dbReference type="Proteomes" id="UP000567885"/>
    </source>
</evidence>
<dbReference type="Proteomes" id="UP000567885">
    <property type="component" value="Unassembled WGS sequence"/>
</dbReference>
<dbReference type="AlphaFoldDB" id="A0A8H5TME2"/>
<feature type="region of interest" description="Disordered" evidence="4">
    <location>
        <begin position="325"/>
        <end position="366"/>
    </location>
</feature>
<keyword evidence="8" id="KW-1185">Reference proteome</keyword>
<dbReference type="PROSITE" id="PS51782">
    <property type="entry name" value="LYSM"/>
    <property type="match status" value="3"/>
</dbReference>
<dbReference type="PANTHER" id="PTHR34997">
    <property type="entry name" value="AM15"/>
    <property type="match status" value="1"/>
</dbReference>
<dbReference type="Pfam" id="PF01476">
    <property type="entry name" value="LysM"/>
    <property type="match status" value="3"/>
</dbReference>
<dbReference type="InterPro" id="IPR018392">
    <property type="entry name" value="LysM"/>
</dbReference>
<keyword evidence="2" id="KW-0843">Virulence</keyword>
<evidence type="ECO:0000256" key="5">
    <source>
        <dbReference type="SAM" id="SignalP"/>
    </source>
</evidence>
<evidence type="ECO:0000256" key="1">
    <source>
        <dbReference type="ARBA" id="ARBA00022669"/>
    </source>
</evidence>
<dbReference type="InterPro" id="IPR052210">
    <property type="entry name" value="LysM1-like"/>
</dbReference>
<feature type="domain" description="LysM" evidence="6">
    <location>
        <begin position="219"/>
        <end position="265"/>
    </location>
</feature>
<dbReference type="OrthoDB" id="5985073at2759"/>
<dbReference type="GO" id="GO:0008061">
    <property type="term" value="F:chitin binding"/>
    <property type="evidence" value="ECO:0007669"/>
    <property type="project" value="UniProtKB-KW"/>
</dbReference>
<protein>
    <recommendedName>
        <fullName evidence="6">LysM domain-containing protein</fullName>
    </recommendedName>
</protein>
<accession>A0A8H5TME2</accession>
<reference evidence="7 8" key="1">
    <citation type="submission" date="2020-05" db="EMBL/GenBank/DDBJ databases">
        <title>Identification and distribution of gene clusters putatively required for synthesis of sphingolipid metabolism inhibitors in phylogenetically diverse species of the filamentous fungus Fusarium.</title>
        <authorList>
            <person name="Kim H.-S."/>
            <person name="Busman M."/>
            <person name="Brown D.W."/>
            <person name="Divon H."/>
            <person name="Uhlig S."/>
            <person name="Proctor R.H."/>
        </authorList>
    </citation>
    <scope>NUCLEOTIDE SEQUENCE [LARGE SCALE GENOMIC DNA]</scope>
    <source>
        <strain evidence="7 8">NRRL 20693</strain>
    </source>
</reference>
<evidence type="ECO:0000259" key="6">
    <source>
        <dbReference type="PROSITE" id="PS51782"/>
    </source>
</evidence>